<sequence>MISISKEAVEYNTKQTTKDKSQQEKGTQKQRNDIGRIFSSMANVCIINGRIQRF</sequence>
<dbReference type="PaxDb" id="411902-CLOBOL_03789"/>
<gene>
    <name evidence="2" type="ORF">CLOBOL_03789</name>
</gene>
<evidence type="ECO:0000313" key="2">
    <source>
        <dbReference type="EMBL" id="EDP15618.1"/>
    </source>
</evidence>
<evidence type="ECO:0000256" key="1">
    <source>
        <dbReference type="SAM" id="MobiDB-lite"/>
    </source>
</evidence>
<dbReference type="AlphaFoldDB" id="A8RTT9"/>
<dbReference type="Proteomes" id="UP000005396">
    <property type="component" value="Unassembled WGS sequence"/>
</dbReference>
<dbReference type="HOGENOM" id="CLU_3041963_0_0_9"/>
<reference evidence="2 3" key="2">
    <citation type="submission" date="2007-09" db="EMBL/GenBank/DDBJ databases">
        <title>Draft genome sequence of Clostridium bolteae (ATCC BAA-613).</title>
        <authorList>
            <person name="Sudarsanam P."/>
            <person name="Ley R."/>
            <person name="Guruge J."/>
            <person name="Turnbaugh P.J."/>
            <person name="Mahowald M."/>
            <person name="Liep D."/>
            <person name="Gordon J."/>
        </authorList>
    </citation>
    <scope>NUCLEOTIDE SEQUENCE [LARGE SCALE GENOMIC DNA]</scope>
    <source>
        <strain evidence="3">ATCC BAA-613 / DSM 15670 / CCUG 46953 / JCM 12243 / WAL 16351</strain>
    </source>
</reference>
<organism evidence="2 3">
    <name type="scientific">Enterocloster bolteae (strain ATCC BAA-613 / DSM 15670 / CCUG 46953 / JCM 12243 / WAL 16351)</name>
    <name type="common">Clostridium bolteae</name>
    <dbReference type="NCBI Taxonomy" id="411902"/>
    <lineage>
        <taxon>Bacteria</taxon>
        <taxon>Bacillati</taxon>
        <taxon>Bacillota</taxon>
        <taxon>Clostridia</taxon>
        <taxon>Lachnospirales</taxon>
        <taxon>Lachnospiraceae</taxon>
        <taxon>Enterocloster</taxon>
    </lineage>
</organism>
<feature type="region of interest" description="Disordered" evidence="1">
    <location>
        <begin position="1"/>
        <end position="34"/>
    </location>
</feature>
<evidence type="ECO:0000313" key="3">
    <source>
        <dbReference type="Proteomes" id="UP000005396"/>
    </source>
</evidence>
<protein>
    <submittedName>
        <fullName evidence="2">Uncharacterized protein</fullName>
    </submittedName>
</protein>
<accession>A8RTT9</accession>
<dbReference type="EMBL" id="ABCC02000033">
    <property type="protein sequence ID" value="EDP15618.1"/>
    <property type="molecule type" value="Genomic_DNA"/>
</dbReference>
<feature type="compositionally biased region" description="Basic and acidic residues" evidence="1">
    <location>
        <begin position="16"/>
        <end position="34"/>
    </location>
</feature>
<name>A8RTT9_ENTBW</name>
<proteinExistence type="predicted"/>
<comment type="caution">
    <text evidence="2">The sequence shown here is derived from an EMBL/GenBank/DDBJ whole genome shotgun (WGS) entry which is preliminary data.</text>
</comment>
<reference evidence="2 3" key="1">
    <citation type="submission" date="2007-08" db="EMBL/GenBank/DDBJ databases">
        <authorList>
            <person name="Fulton L."/>
            <person name="Clifton S."/>
            <person name="Fulton B."/>
            <person name="Xu J."/>
            <person name="Minx P."/>
            <person name="Pepin K.H."/>
            <person name="Johnson M."/>
            <person name="Thiruvilangam P."/>
            <person name="Bhonagiri V."/>
            <person name="Nash W.E."/>
            <person name="Mardis E.R."/>
            <person name="Wilson R.K."/>
        </authorList>
    </citation>
    <scope>NUCLEOTIDE SEQUENCE [LARGE SCALE GENOMIC DNA]</scope>
    <source>
        <strain evidence="3">ATCC BAA-613 / DSM 15670 / CCUG 46953 / JCM 12243 / WAL 16351</strain>
    </source>
</reference>